<feature type="domain" description="Jacalin-type lectin" evidence="3">
    <location>
        <begin position="1"/>
        <end position="119"/>
    </location>
</feature>
<evidence type="ECO:0000256" key="1">
    <source>
        <dbReference type="ARBA" id="ARBA00006568"/>
    </source>
</evidence>
<dbReference type="AlphaFoldDB" id="A0A328DGK6"/>
<reference evidence="4 5" key="1">
    <citation type="submission" date="2018-06" db="EMBL/GenBank/DDBJ databases">
        <title>The Genome of Cuscuta australis (Dodder) Provides Insight into the Evolution of Plant Parasitism.</title>
        <authorList>
            <person name="Liu H."/>
        </authorList>
    </citation>
    <scope>NUCLEOTIDE SEQUENCE [LARGE SCALE GENOMIC DNA]</scope>
    <source>
        <strain evidence="5">cv. Yunnan</strain>
        <tissue evidence="4">Vines</tissue>
    </source>
</reference>
<dbReference type="PROSITE" id="PS51752">
    <property type="entry name" value="JACALIN_LECTIN"/>
    <property type="match status" value="1"/>
</dbReference>
<evidence type="ECO:0000259" key="3">
    <source>
        <dbReference type="PROSITE" id="PS51752"/>
    </source>
</evidence>
<comment type="similarity">
    <text evidence="1">Belongs to the jacalin lectin family.</text>
</comment>
<evidence type="ECO:0000313" key="5">
    <source>
        <dbReference type="Proteomes" id="UP000249390"/>
    </source>
</evidence>
<dbReference type="Pfam" id="PF01419">
    <property type="entry name" value="Jacalin"/>
    <property type="match status" value="1"/>
</dbReference>
<dbReference type="SUPFAM" id="SSF51101">
    <property type="entry name" value="Mannose-binding lectins"/>
    <property type="match status" value="1"/>
</dbReference>
<dbReference type="Gene3D" id="2.100.10.30">
    <property type="entry name" value="Jacalin-like lectin domain"/>
    <property type="match status" value="1"/>
</dbReference>
<organism evidence="4 5">
    <name type="scientific">Cuscuta australis</name>
    <dbReference type="NCBI Taxonomy" id="267555"/>
    <lineage>
        <taxon>Eukaryota</taxon>
        <taxon>Viridiplantae</taxon>
        <taxon>Streptophyta</taxon>
        <taxon>Embryophyta</taxon>
        <taxon>Tracheophyta</taxon>
        <taxon>Spermatophyta</taxon>
        <taxon>Magnoliopsida</taxon>
        <taxon>eudicotyledons</taxon>
        <taxon>Gunneridae</taxon>
        <taxon>Pentapetalae</taxon>
        <taxon>asterids</taxon>
        <taxon>lamiids</taxon>
        <taxon>Solanales</taxon>
        <taxon>Convolvulaceae</taxon>
        <taxon>Cuscuteae</taxon>
        <taxon>Cuscuta</taxon>
        <taxon>Cuscuta subgen. Grammica</taxon>
        <taxon>Cuscuta sect. Cleistogrammica</taxon>
    </lineage>
</organism>
<gene>
    <name evidence="4" type="ORF">DM860_009855</name>
</gene>
<protein>
    <recommendedName>
        <fullName evidence="3">Jacalin-type lectin domain-containing protein</fullName>
    </recommendedName>
</protein>
<comment type="caution">
    <text evidence="4">The sequence shown here is derived from an EMBL/GenBank/DDBJ whole genome shotgun (WGS) entry which is preliminary data.</text>
</comment>
<keyword evidence="2" id="KW-0430">Lectin</keyword>
<dbReference type="EMBL" id="NQVE01000161">
    <property type="protein sequence ID" value="RAL43073.1"/>
    <property type="molecule type" value="Genomic_DNA"/>
</dbReference>
<keyword evidence="5" id="KW-1185">Reference proteome</keyword>
<evidence type="ECO:0000313" key="4">
    <source>
        <dbReference type="EMBL" id="RAL43073.1"/>
    </source>
</evidence>
<dbReference type="Proteomes" id="UP000249390">
    <property type="component" value="Unassembled WGS sequence"/>
</dbReference>
<sequence>MLKIDLMKPHAAYGVQAWDDGGLGQVAGILVSYSSSTLNSLRFLYFKDGAFQFSEEHGQLCDNSEMIKLDYPTEFLTMVHGSFSVRYDNIAENVLSITFVTNKHNHSRTPLDLSSSSSG</sequence>
<dbReference type="InterPro" id="IPR001229">
    <property type="entry name" value="Jacalin-like_lectin_dom"/>
</dbReference>
<dbReference type="PANTHER" id="PTHR47293:SF38">
    <property type="entry name" value="INACTIVE PROTEIN RESTRICTED TEV MOVEMENT 1-LIKE"/>
    <property type="match status" value="1"/>
</dbReference>
<accession>A0A328DGK6</accession>
<evidence type="ECO:0000256" key="2">
    <source>
        <dbReference type="ARBA" id="ARBA00022734"/>
    </source>
</evidence>
<name>A0A328DGK6_9ASTE</name>
<dbReference type="GO" id="GO:0030246">
    <property type="term" value="F:carbohydrate binding"/>
    <property type="evidence" value="ECO:0007669"/>
    <property type="project" value="UniProtKB-KW"/>
</dbReference>
<dbReference type="InterPro" id="IPR036404">
    <property type="entry name" value="Jacalin-like_lectin_dom_sf"/>
</dbReference>
<proteinExistence type="inferred from homology"/>
<dbReference type="PANTHER" id="PTHR47293">
    <property type="entry name" value="JACALIN-RELATED LECTIN 3"/>
    <property type="match status" value="1"/>
</dbReference>